<proteinExistence type="predicted"/>
<sequence length="313" mass="35492">TMVYPFGLMIAGSTKSGVDATESNLVPRFLTDDGVLWAKHVEGLFNESLAMMRQVYNSDAPSFGKVSPPESPNRALVEAWLAFLGETDLPTHAYTIGYLEARTSRGTVPKAARAFKRAMVRRFDGDIHRLNRELGTQFVAWNRFVVRRESFLLRRETPGLTGFYKSLQDFKAESALHERYYFTIEGFFKQYLKTQYTRDIARYNAEHGTAYTSYDQVHLDRRVPDGPGRTHQQRKDWEELVRHLLSPMWIRVDARAAPLYRELLEAKRGSLSAVNQSYGTSYKSFDAIGLIQDPPAAGAALADQASPRRAARA</sequence>
<dbReference type="Gene3D" id="3.20.20.80">
    <property type="entry name" value="Glycosidases"/>
    <property type="match status" value="1"/>
</dbReference>
<comment type="caution">
    <text evidence="1">The sequence shown here is derived from an EMBL/GenBank/DDBJ whole genome shotgun (WGS) entry which is preliminary data.</text>
</comment>
<name>A0A0F9A159_9ZZZZ</name>
<evidence type="ECO:0000313" key="1">
    <source>
        <dbReference type="EMBL" id="KKK91840.1"/>
    </source>
</evidence>
<accession>A0A0F9A159</accession>
<dbReference type="AlphaFoldDB" id="A0A0F9A159"/>
<gene>
    <name evidence="1" type="ORF">LCGC14_2708900</name>
</gene>
<protein>
    <submittedName>
        <fullName evidence="1">Uncharacterized protein</fullName>
    </submittedName>
</protein>
<reference evidence="1" key="1">
    <citation type="journal article" date="2015" name="Nature">
        <title>Complex archaea that bridge the gap between prokaryotes and eukaryotes.</title>
        <authorList>
            <person name="Spang A."/>
            <person name="Saw J.H."/>
            <person name="Jorgensen S.L."/>
            <person name="Zaremba-Niedzwiedzka K."/>
            <person name="Martijn J."/>
            <person name="Lind A.E."/>
            <person name="van Eijk R."/>
            <person name="Schleper C."/>
            <person name="Guy L."/>
            <person name="Ettema T.J."/>
        </authorList>
    </citation>
    <scope>NUCLEOTIDE SEQUENCE</scope>
</reference>
<dbReference type="EMBL" id="LAZR01048477">
    <property type="protein sequence ID" value="KKK91840.1"/>
    <property type="molecule type" value="Genomic_DNA"/>
</dbReference>
<feature type="non-terminal residue" evidence="1">
    <location>
        <position position="1"/>
    </location>
</feature>
<organism evidence="1">
    <name type="scientific">marine sediment metagenome</name>
    <dbReference type="NCBI Taxonomy" id="412755"/>
    <lineage>
        <taxon>unclassified sequences</taxon>
        <taxon>metagenomes</taxon>
        <taxon>ecological metagenomes</taxon>
    </lineage>
</organism>